<evidence type="ECO:0000313" key="2">
    <source>
        <dbReference type="EnsemblMetazoa" id="GPAI048318-PA"/>
    </source>
</evidence>
<name>A0A1B0AK41_GLOPL</name>
<evidence type="ECO:0000313" key="3">
    <source>
        <dbReference type="Proteomes" id="UP000092445"/>
    </source>
</evidence>
<accession>A0A1B0AK41</accession>
<keyword evidence="1" id="KW-1133">Transmembrane helix</keyword>
<evidence type="ECO:0000256" key="1">
    <source>
        <dbReference type="SAM" id="Phobius"/>
    </source>
</evidence>
<protein>
    <submittedName>
        <fullName evidence="2">Uncharacterized protein</fullName>
    </submittedName>
</protein>
<sequence>MISNDGGCGDAAEVADVDDVTPTAEEPPLALKLPPAIVLPLNLTEAAPLGNCCCCCRAASLQRLMALFFLLSFVFSQWQTFMNAFIIDFVYPPLSIRHNNGHQASCIQRVRKLNEKQAFGFRKD</sequence>
<dbReference type="VEuPathDB" id="VectorBase:GPAI048318"/>
<reference evidence="2" key="2">
    <citation type="submission" date="2020-05" db="UniProtKB">
        <authorList>
            <consortium name="EnsemblMetazoa"/>
        </authorList>
    </citation>
    <scope>IDENTIFICATION</scope>
    <source>
        <strain evidence="2">IAEA</strain>
    </source>
</reference>
<reference evidence="3" key="1">
    <citation type="submission" date="2014-03" db="EMBL/GenBank/DDBJ databases">
        <authorList>
            <person name="Aksoy S."/>
            <person name="Warren W."/>
            <person name="Wilson R.K."/>
        </authorList>
    </citation>
    <scope>NUCLEOTIDE SEQUENCE [LARGE SCALE GENOMIC DNA]</scope>
    <source>
        <strain evidence="3">IAEA</strain>
    </source>
</reference>
<keyword evidence="3" id="KW-1185">Reference proteome</keyword>
<keyword evidence="1" id="KW-0812">Transmembrane</keyword>
<proteinExistence type="predicted"/>
<feature type="transmembrane region" description="Helical" evidence="1">
    <location>
        <begin position="67"/>
        <end position="91"/>
    </location>
</feature>
<organism evidence="2 3">
    <name type="scientific">Glossina pallidipes</name>
    <name type="common">Tsetse fly</name>
    <dbReference type="NCBI Taxonomy" id="7398"/>
    <lineage>
        <taxon>Eukaryota</taxon>
        <taxon>Metazoa</taxon>
        <taxon>Ecdysozoa</taxon>
        <taxon>Arthropoda</taxon>
        <taxon>Hexapoda</taxon>
        <taxon>Insecta</taxon>
        <taxon>Pterygota</taxon>
        <taxon>Neoptera</taxon>
        <taxon>Endopterygota</taxon>
        <taxon>Diptera</taxon>
        <taxon>Brachycera</taxon>
        <taxon>Muscomorpha</taxon>
        <taxon>Hippoboscoidea</taxon>
        <taxon>Glossinidae</taxon>
        <taxon>Glossina</taxon>
    </lineage>
</organism>
<keyword evidence="1" id="KW-0472">Membrane</keyword>
<dbReference type="AlphaFoldDB" id="A0A1B0AK41"/>
<dbReference type="EnsemblMetazoa" id="GPAI048318-RA">
    <property type="protein sequence ID" value="GPAI048318-PA"/>
    <property type="gene ID" value="GPAI048318"/>
</dbReference>
<dbReference type="Proteomes" id="UP000092445">
    <property type="component" value="Unassembled WGS sequence"/>
</dbReference>